<gene>
    <name evidence="1" type="ORF">JTE90_027369</name>
</gene>
<organism evidence="1 2">
    <name type="scientific">Oedothorax gibbosus</name>
    <dbReference type="NCBI Taxonomy" id="931172"/>
    <lineage>
        <taxon>Eukaryota</taxon>
        <taxon>Metazoa</taxon>
        <taxon>Ecdysozoa</taxon>
        <taxon>Arthropoda</taxon>
        <taxon>Chelicerata</taxon>
        <taxon>Arachnida</taxon>
        <taxon>Araneae</taxon>
        <taxon>Araneomorphae</taxon>
        <taxon>Entelegynae</taxon>
        <taxon>Araneoidea</taxon>
        <taxon>Linyphiidae</taxon>
        <taxon>Erigoninae</taxon>
        <taxon>Oedothorax</taxon>
    </lineage>
</organism>
<keyword evidence="2" id="KW-1185">Reference proteome</keyword>
<evidence type="ECO:0000313" key="2">
    <source>
        <dbReference type="Proteomes" id="UP000827092"/>
    </source>
</evidence>
<evidence type="ECO:0000313" key="1">
    <source>
        <dbReference type="EMBL" id="KAG8201890.1"/>
    </source>
</evidence>
<proteinExistence type="predicted"/>
<sequence>MQFFVSSLFTTPEAHYFLGRNFFLMDLLKVALYQQQIDNYFVIKNPNITSSDATTLCQKGKKRLADRRLTCDWNNRNEIWRKRLGRGLFLREKSSSRNCARKENVPFSLKRNEENGRSHSYVGLGSFGSDSMVLNLSLLSSRIQFAKAAIKRTESRIGLRISLTFKSSDQKLS</sequence>
<reference evidence="1 2" key="1">
    <citation type="journal article" date="2022" name="Nat. Ecol. Evol.">
        <title>A masculinizing supergene underlies an exaggerated male reproductive morph in a spider.</title>
        <authorList>
            <person name="Hendrickx F."/>
            <person name="De Corte Z."/>
            <person name="Sonet G."/>
            <person name="Van Belleghem S.M."/>
            <person name="Kostlbacher S."/>
            <person name="Vangestel C."/>
        </authorList>
    </citation>
    <scope>NUCLEOTIDE SEQUENCE [LARGE SCALE GENOMIC DNA]</scope>
    <source>
        <strain evidence="1">W744_W776</strain>
    </source>
</reference>
<protein>
    <submittedName>
        <fullName evidence="1">Uncharacterized protein</fullName>
    </submittedName>
</protein>
<accession>A0AAV6W2N5</accession>
<dbReference type="Proteomes" id="UP000827092">
    <property type="component" value="Unassembled WGS sequence"/>
</dbReference>
<comment type="caution">
    <text evidence="1">The sequence shown here is derived from an EMBL/GenBank/DDBJ whole genome shotgun (WGS) entry which is preliminary data.</text>
</comment>
<dbReference type="AlphaFoldDB" id="A0AAV6W2N5"/>
<name>A0AAV6W2N5_9ARAC</name>
<dbReference type="EMBL" id="JAFNEN010000002">
    <property type="protein sequence ID" value="KAG8201890.1"/>
    <property type="molecule type" value="Genomic_DNA"/>
</dbReference>